<dbReference type="EMBL" id="LCZI01000140">
    <property type="protein sequence ID" value="KKZ68228.1"/>
    <property type="molecule type" value="Genomic_DNA"/>
</dbReference>
<reference evidence="3" key="1">
    <citation type="journal article" date="2015" name="PLoS Genet.">
        <title>The dynamic genome and transcriptome of the human fungal pathogen Blastomyces and close relative Emmonsia.</title>
        <authorList>
            <person name="Munoz J.F."/>
            <person name="Gauthier G.M."/>
            <person name="Desjardins C.A."/>
            <person name="Gallo J.E."/>
            <person name="Holder J."/>
            <person name="Sullivan T.D."/>
            <person name="Marty A.J."/>
            <person name="Carmen J.C."/>
            <person name="Chen Z."/>
            <person name="Ding L."/>
            <person name="Gujja S."/>
            <person name="Magrini V."/>
            <person name="Misas E."/>
            <person name="Mitreva M."/>
            <person name="Priest M."/>
            <person name="Saif S."/>
            <person name="Whiston E.A."/>
            <person name="Young S."/>
            <person name="Zeng Q."/>
            <person name="Goldman W.E."/>
            <person name="Mardis E.R."/>
            <person name="Taylor J.W."/>
            <person name="McEwen J.G."/>
            <person name="Clay O.K."/>
            <person name="Klein B.S."/>
            <person name="Cuomo C.A."/>
        </authorList>
    </citation>
    <scope>NUCLEOTIDE SEQUENCE [LARGE SCALE GENOMIC DNA]</scope>
    <source>
        <strain evidence="3">UAMH 3008</strain>
    </source>
</reference>
<evidence type="ECO:0000256" key="1">
    <source>
        <dbReference type="SAM" id="MobiDB-lite"/>
    </source>
</evidence>
<feature type="compositionally biased region" description="Acidic residues" evidence="1">
    <location>
        <begin position="1"/>
        <end position="15"/>
    </location>
</feature>
<name>A0A0G2ICD9_9EURO</name>
<feature type="compositionally biased region" description="Basic and acidic residues" evidence="1">
    <location>
        <begin position="108"/>
        <end position="118"/>
    </location>
</feature>
<evidence type="ECO:0000313" key="3">
    <source>
        <dbReference type="Proteomes" id="UP000034164"/>
    </source>
</evidence>
<sequence>MSDNEDDDNEEEDDGANLLTAPQSTDEKEPIERFKAVRPTNETNPVKTGDGPVKEQEPTVGKEGVKEREPTKPVDVKEPIEELEPTRSDDETEPTKTAHTDLIDECEREQGAKPRGDNLQKGPESPDQLIITQSTKESTNADNSCSQKKSKPGFWLWFWNRTEHLYHLIRGMLSLRTFRASAR</sequence>
<comment type="caution">
    <text evidence="2">The sequence shown here is derived from an EMBL/GenBank/DDBJ whole genome shotgun (WGS) entry which is preliminary data.</text>
</comment>
<proteinExistence type="predicted"/>
<feature type="compositionally biased region" description="Polar residues" evidence="1">
    <location>
        <begin position="130"/>
        <end position="147"/>
    </location>
</feature>
<feature type="compositionally biased region" description="Basic and acidic residues" evidence="1">
    <location>
        <begin position="63"/>
        <end position="102"/>
    </location>
</feature>
<evidence type="ECO:0000313" key="2">
    <source>
        <dbReference type="EMBL" id="KKZ68228.1"/>
    </source>
</evidence>
<feature type="compositionally biased region" description="Basic and acidic residues" evidence="1">
    <location>
        <begin position="25"/>
        <end position="35"/>
    </location>
</feature>
<dbReference type="AlphaFoldDB" id="A0A0G2ICD9"/>
<dbReference type="Proteomes" id="UP000034164">
    <property type="component" value="Unassembled WGS sequence"/>
</dbReference>
<dbReference type="VEuPathDB" id="FungiDB:EMCG_06119"/>
<accession>A0A0G2ICD9</accession>
<feature type="region of interest" description="Disordered" evidence="1">
    <location>
        <begin position="1"/>
        <end position="149"/>
    </location>
</feature>
<gene>
    <name evidence="2" type="ORF">EMCG_06119</name>
</gene>
<protein>
    <submittedName>
        <fullName evidence="2">Uncharacterized protein</fullName>
    </submittedName>
</protein>
<organism evidence="2 3">
    <name type="scientific">[Emmonsia] crescens</name>
    <dbReference type="NCBI Taxonomy" id="73230"/>
    <lineage>
        <taxon>Eukaryota</taxon>
        <taxon>Fungi</taxon>
        <taxon>Dikarya</taxon>
        <taxon>Ascomycota</taxon>
        <taxon>Pezizomycotina</taxon>
        <taxon>Eurotiomycetes</taxon>
        <taxon>Eurotiomycetidae</taxon>
        <taxon>Onygenales</taxon>
        <taxon>Ajellomycetaceae</taxon>
        <taxon>Emergomyces</taxon>
    </lineage>
</organism>